<comment type="subcellular location">
    <subcellularLocation>
        <location evidence="1">Cell membrane</location>
        <topology evidence="1">Multi-pass membrane protein</topology>
    </subcellularLocation>
</comment>
<evidence type="ECO:0000256" key="3">
    <source>
        <dbReference type="ARBA" id="ARBA00022448"/>
    </source>
</evidence>
<evidence type="ECO:0000256" key="1">
    <source>
        <dbReference type="ARBA" id="ARBA00004651"/>
    </source>
</evidence>
<dbReference type="GO" id="GO:0022857">
    <property type="term" value="F:transmembrane transporter activity"/>
    <property type="evidence" value="ECO:0007669"/>
    <property type="project" value="InterPro"/>
</dbReference>
<feature type="transmembrane region" description="Helical" evidence="8">
    <location>
        <begin position="259"/>
        <end position="289"/>
    </location>
</feature>
<comment type="caution">
    <text evidence="9">The sequence shown here is derived from an EMBL/GenBank/DDBJ whole genome shotgun (WGS) entry which is preliminary data.</text>
</comment>
<dbReference type="PANTHER" id="PTHR30472:SF25">
    <property type="entry name" value="ABC TRANSPORTER PERMEASE PROTEIN MJ0876-RELATED"/>
    <property type="match status" value="1"/>
</dbReference>
<evidence type="ECO:0008006" key="10">
    <source>
        <dbReference type="Google" id="ProtNLM"/>
    </source>
</evidence>
<evidence type="ECO:0000256" key="7">
    <source>
        <dbReference type="ARBA" id="ARBA00023136"/>
    </source>
</evidence>
<evidence type="ECO:0000256" key="8">
    <source>
        <dbReference type="SAM" id="Phobius"/>
    </source>
</evidence>
<dbReference type="InterPro" id="IPR000522">
    <property type="entry name" value="ABC_transptr_permease_BtuC"/>
</dbReference>
<keyword evidence="6 8" id="KW-1133">Transmembrane helix</keyword>
<evidence type="ECO:0000256" key="2">
    <source>
        <dbReference type="ARBA" id="ARBA00007935"/>
    </source>
</evidence>
<dbReference type="EMBL" id="LAZR01003255">
    <property type="protein sequence ID" value="KKN20312.1"/>
    <property type="molecule type" value="Genomic_DNA"/>
</dbReference>
<feature type="transmembrane region" description="Helical" evidence="8">
    <location>
        <begin position="136"/>
        <end position="155"/>
    </location>
</feature>
<keyword evidence="4" id="KW-1003">Cell membrane</keyword>
<dbReference type="InterPro" id="IPR037294">
    <property type="entry name" value="ABC_BtuC-like"/>
</dbReference>
<dbReference type="Gene3D" id="1.10.3470.10">
    <property type="entry name" value="ABC transporter involved in vitamin B12 uptake, BtuC"/>
    <property type="match status" value="1"/>
</dbReference>
<dbReference type="SUPFAM" id="SSF81345">
    <property type="entry name" value="ABC transporter involved in vitamin B12 uptake, BtuC"/>
    <property type="match status" value="1"/>
</dbReference>
<keyword evidence="7 8" id="KW-0472">Membrane</keyword>
<reference evidence="9" key="1">
    <citation type="journal article" date="2015" name="Nature">
        <title>Complex archaea that bridge the gap between prokaryotes and eukaryotes.</title>
        <authorList>
            <person name="Spang A."/>
            <person name="Saw J.H."/>
            <person name="Jorgensen S.L."/>
            <person name="Zaremba-Niedzwiedzka K."/>
            <person name="Martijn J."/>
            <person name="Lind A.E."/>
            <person name="van Eijk R."/>
            <person name="Schleper C."/>
            <person name="Guy L."/>
            <person name="Ettema T.J."/>
        </authorList>
    </citation>
    <scope>NUCLEOTIDE SEQUENCE</scope>
</reference>
<feature type="transmembrane region" description="Helical" evidence="8">
    <location>
        <begin position="301"/>
        <end position="323"/>
    </location>
</feature>
<dbReference type="FunFam" id="1.10.3470.10:FF:000001">
    <property type="entry name" value="Vitamin B12 ABC transporter permease BtuC"/>
    <property type="match status" value="1"/>
</dbReference>
<keyword evidence="3" id="KW-0813">Transport</keyword>
<dbReference type="GO" id="GO:0033214">
    <property type="term" value="P:siderophore-iron import into cell"/>
    <property type="evidence" value="ECO:0007669"/>
    <property type="project" value="TreeGrafter"/>
</dbReference>
<dbReference type="PANTHER" id="PTHR30472">
    <property type="entry name" value="FERRIC ENTEROBACTIN TRANSPORT SYSTEM PERMEASE PROTEIN"/>
    <property type="match status" value="1"/>
</dbReference>
<protein>
    <recommendedName>
        <fullName evidence="10">Iron ABC transporter permease</fullName>
    </recommendedName>
</protein>
<dbReference type="GO" id="GO:0005886">
    <property type="term" value="C:plasma membrane"/>
    <property type="evidence" value="ECO:0007669"/>
    <property type="project" value="UniProtKB-SubCell"/>
</dbReference>
<dbReference type="AlphaFoldDB" id="A0A0F9P7E3"/>
<feature type="transmembrane region" description="Helical" evidence="8">
    <location>
        <begin position="329"/>
        <end position="348"/>
    </location>
</feature>
<organism evidence="9">
    <name type="scientific">marine sediment metagenome</name>
    <dbReference type="NCBI Taxonomy" id="412755"/>
    <lineage>
        <taxon>unclassified sequences</taxon>
        <taxon>metagenomes</taxon>
        <taxon>ecological metagenomes</taxon>
    </lineage>
</organism>
<comment type="similarity">
    <text evidence="2">Belongs to the binding-protein-dependent transport system permease family. FecCD subfamily.</text>
</comment>
<evidence type="ECO:0000256" key="4">
    <source>
        <dbReference type="ARBA" id="ARBA00022475"/>
    </source>
</evidence>
<name>A0A0F9P7E3_9ZZZZ</name>
<evidence type="ECO:0000256" key="5">
    <source>
        <dbReference type="ARBA" id="ARBA00022692"/>
    </source>
</evidence>
<dbReference type="Pfam" id="PF01032">
    <property type="entry name" value="FecCD"/>
    <property type="match status" value="1"/>
</dbReference>
<sequence length="357" mass="37332">MRLNVLVDAYMLNSKLTRLQLVWVIILTLLVIGTISSLTIGPMAISPKQSLLSLWDALFSTQLSHLNSYQQLVIWDIRLPRTLLALSIGALLGLCGAVMQGLFRNPLADPGIIGVSTGAGLGAAIAIVLLPAGFAVFATPIAAFVGGLITSLIVYKLAQSTFGNTSVLILLLAGVAVAAFSGALVGFLSFLANDQALRDLTLWGMGSLNTTSTIKLWLCGISAIGLAVFYQRYATALNALLLGEAEAQHLGIDTEKLKIALIIATAVGIGLAVSASGIIGFIGLVIPHLIRMLLGPDHKVLLPLAAVSGASLLLIADVIARVVMAPAELPVGLVTALIGAPFFVYLLLQQKQRLSSL</sequence>
<feature type="transmembrane region" description="Helical" evidence="8">
    <location>
        <begin position="110"/>
        <end position="130"/>
    </location>
</feature>
<feature type="transmembrane region" description="Helical" evidence="8">
    <location>
        <begin position="83"/>
        <end position="103"/>
    </location>
</feature>
<gene>
    <name evidence="9" type="ORF">LCGC14_0936950</name>
</gene>
<proteinExistence type="inferred from homology"/>
<evidence type="ECO:0000256" key="6">
    <source>
        <dbReference type="ARBA" id="ARBA00022989"/>
    </source>
</evidence>
<accession>A0A0F9P7E3</accession>
<dbReference type="CDD" id="cd06550">
    <property type="entry name" value="TM_ABC_iron-siderophores_like"/>
    <property type="match status" value="1"/>
</dbReference>
<keyword evidence="5 8" id="KW-0812">Transmembrane</keyword>
<feature type="transmembrane region" description="Helical" evidence="8">
    <location>
        <begin position="167"/>
        <end position="192"/>
    </location>
</feature>
<evidence type="ECO:0000313" key="9">
    <source>
        <dbReference type="EMBL" id="KKN20312.1"/>
    </source>
</evidence>
<feature type="transmembrane region" description="Helical" evidence="8">
    <location>
        <begin position="21"/>
        <end position="45"/>
    </location>
</feature>